<organism evidence="1 2">
    <name type="scientific">Brachionus plicatilis</name>
    <name type="common">Marine rotifer</name>
    <name type="synonym">Brachionus muelleri</name>
    <dbReference type="NCBI Taxonomy" id="10195"/>
    <lineage>
        <taxon>Eukaryota</taxon>
        <taxon>Metazoa</taxon>
        <taxon>Spiralia</taxon>
        <taxon>Gnathifera</taxon>
        <taxon>Rotifera</taxon>
        <taxon>Eurotatoria</taxon>
        <taxon>Monogononta</taxon>
        <taxon>Pseudotrocha</taxon>
        <taxon>Ploima</taxon>
        <taxon>Brachionidae</taxon>
        <taxon>Brachionus</taxon>
    </lineage>
</organism>
<evidence type="ECO:0000313" key="1">
    <source>
        <dbReference type="EMBL" id="RMZ97901.1"/>
    </source>
</evidence>
<dbReference type="Proteomes" id="UP000276133">
    <property type="component" value="Unassembled WGS sequence"/>
</dbReference>
<gene>
    <name evidence="1" type="ORF">BpHYR1_003609</name>
</gene>
<name>A0A3M7PFM5_BRAPC</name>
<dbReference type="EMBL" id="REGN01011116">
    <property type="protein sequence ID" value="RMZ97901.1"/>
    <property type="molecule type" value="Genomic_DNA"/>
</dbReference>
<proteinExistence type="predicted"/>
<dbReference type="AlphaFoldDB" id="A0A3M7PFM5"/>
<reference evidence="1 2" key="1">
    <citation type="journal article" date="2018" name="Sci. Rep.">
        <title>Genomic signatures of local adaptation to the degree of environmental predictability in rotifers.</title>
        <authorList>
            <person name="Franch-Gras L."/>
            <person name="Hahn C."/>
            <person name="Garcia-Roger E.M."/>
            <person name="Carmona M.J."/>
            <person name="Serra M."/>
            <person name="Gomez A."/>
        </authorList>
    </citation>
    <scope>NUCLEOTIDE SEQUENCE [LARGE SCALE GENOMIC DNA]</scope>
    <source>
        <strain evidence="1">HYR1</strain>
    </source>
</reference>
<evidence type="ECO:0000313" key="2">
    <source>
        <dbReference type="Proteomes" id="UP000276133"/>
    </source>
</evidence>
<protein>
    <submittedName>
        <fullName evidence="1">Uncharacterized protein</fullName>
    </submittedName>
</protein>
<sequence>MSKFSKKVLVSLFFILSIESLKLFFLDWSKNNNIFKSTNESKSLFFDFWPLKSNSFFRNLNVGILKKILEIDESVFNRQTFDQFFFVHKIDYVNFNINRDQI</sequence>
<keyword evidence="2" id="KW-1185">Reference proteome</keyword>
<accession>A0A3M7PFM5</accession>
<comment type="caution">
    <text evidence="1">The sequence shown here is derived from an EMBL/GenBank/DDBJ whole genome shotgun (WGS) entry which is preliminary data.</text>
</comment>